<gene>
    <name evidence="1" type="ORF">CALMAC_LOCUS168</name>
</gene>
<sequence length="41" mass="4786">KIEGGKRGIGRKKLSCLRKIRQWTGTRSFREIQNTAVNREI</sequence>
<name>A0A653BDQ3_CALMS</name>
<proteinExistence type="predicted"/>
<evidence type="ECO:0000313" key="2">
    <source>
        <dbReference type="Proteomes" id="UP000410492"/>
    </source>
</evidence>
<reference evidence="1 2" key="1">
    <citation type="submission" date="2019-01" db="EMBL/GenBank/DDBJ databases">
        <authorList>
            <person name="Sayadi A."/>
        </authorList>
    </citation>
    <scope>NUCLEOTIDE SEQUENCE [LARGE SCALE GENOMIC DNA]</scope>
</reference>
<dbReference type="EMBL" id="CAACVG010000199">
    <property type="protein sequence ID" value="VEN33707.1"/>
    <property type="molecule type" value="Genomic_DNA"/>
</dbReference>
<dbReference type="Proteomes" id="UP000410492">
    <property type="component" value="Unassembled WGS sequence"/>
</dbReference>
<dbReference type="AlphaFoldDB" id="A0A653BDQ3"/>
<keyword evidence="2" id="KW-1185">Reference proteome</keyword>
<feature type="non-terminal residue" evidence="1">
    <location>
        <position position="1"/>
    </location>
</feature>
<organism evidence="1 2">
    <name type="scientific">Callosobruchus maculatus</name>
    <name type="common">Southern cowpea weevil</name>
    <name type="synonym">Pulse bruchid</name>
    <dbReference type="NCBI Taxonomy" id="64391"/>
    <lineage>
        <taxon>Eukaryota</taxon>
        <taxon>Metazoa</taxon>
        <taxon>Ecdysozoa</taxon>
        <taxon>Arthropoda</taxon>
        <taxon>Hexapoda</taxon>
        <taxon>Insecta</taxon>
        <taxon>Pterygota</taxon>
        <taxon>Neoptera</taxon>
        <taxon>Endopterygota</taxon>
        <taxon>Coleoptera</taxon>
        <taxon>Polyphaga</taxon>
        <taxon>Cucujiformia</taxon>
        <taxon>Chrysomeloidea</taxon>
        <taxon>Chrysomelidae</taxon>
        <taxon>Bruchinae</taxon>
        <taxon>Bruchini</taxon>
        <taxon>Callosobruchus</taxon>
    </lineage>
</organism>
<accession>A0A653BDQ3</accession>
<evidence type="ECO:0000313" key="1">
    <source>
        <dbReference type="EMBL" id="VEN33707.1"/>
    </source>
</evidence>
<protein>
    <submittedName>
        <fullName evidence="1">Uncharacterized protein</fullName>
    </submittedName>
</protein>